<evidence type="ECO:0000313" key="2">
    <source>
        <dbReference type="EMBL" id="OWW18186.1"/>
    </source>
</evidence>
<evidence type="ECO:0000259" key="1">
    <source>
        <dbReference type="Pfam" id="PF18145"/>
    </source>
</evidence>
<protein>
    <recommendedName>
        <fullName evidence="1">SMODS-associated and fused to various effectors domain-containing protein</fullName>
    </recommendedName>
</protein>
<proteinExistence type="predicted"/>
<evidence type="ECO:0000313" key="3">
    <source>
        <dbReference type="Proteomes" id="UP000197535"/>
    </source>
</evidence>
<comment type="caution">
    <text evidence="2">The sequence shown here is derived from an EMBL/GenBank/DDBJ whole genome shotgun (WGS) entry which is preliminary data.</text>
</comment>
<dbReference type="RefSeq" id="WP_088710658.1">
    <property type="nucleotide sequence ID" value="NZ_LSTO01000018.1"/>
</dbReference>
<dbReference type="Pfam" id="PF18145">
    <property type="entry name" value="SAVED"/>
    <property type="match status" value="1"/>
</dbReference>
<dbReference type="EMBL" id="LSTO01000018">
    <property type="protein sequence ID" value="OWW18186.1"/>
    <property type="molecule type" value="Genomic_DNA"/>
</dbReference>
<gene>
    <name evidence="2" type="ORF">AYR66_01845</name>
</gene>
<keyword evidence="3" id="KW-1185">Reference proteome</keyword>
<dbReference type="SUPFAM" id="SSF52980">
    <property type="entry name" value="Restriction endonuclease-like"/>
    <property type="match status" value="1"/>
</dbReference>
<accession>A0A254T6A4</accession>
<dbReference type="OrthoDB" id="8912424at2"/>
<dbReference type="InterPro" id="IPR011335">
    <property type="entry name" value="Restrct_endonuc-II-like"/>
</dbReference>
<dbReference type="AlphaFoldDB" id="A0A254T6A4"/>
<feature type="domain" description="SMODS-associated and fused to various effectors" evidence="1">
    <location>
        <begin position="229"/>
        <end position="418"/>
    </location>
</feature>
<organism evidence="2 3">
    <name type="scientific">Noviherbaspirillum denitrificans</name>
    <dbReference type="NCBI Taxonomy" id="1968433"/>
    <lineage>
        <taxon>Bacteria</taxon>
        <taxon>Pseudomonadati</taxon>
        <taxon>Pseudomonadota</taxon>
        <taxon>Betaproteobacteria</taxon>
        <taxon>Burkholderiales</taxon>
        <taxon>Oxalobacteraceae</taxon>
        <taxon>Noviherbaspirillum</taxon>
    </lineage>
</organism>
<dbReference type="NCBIfam" id="NF033611">
    <property type="entry name" value="SAVED"/>
    <property type="match status" value="1"/>
</dbReference>
<dbReference type="InterPro" id="IPR040836">
    <property type="entry name" value="SAVED"/>
</dbReference>
<sequence length="440" mass="48843">MTTVSAFQIPPPKDWQAFERLCRDLWQHVWDDEYTQQNGRTGQRQNGVDVCGRNRKDGALEGVQCKGKDGRFDQELTTNELEGEVKKALTFTPKLDRFILATTGQTDVAVQELARKLTEEHKKKGLFSVEVQSWDHIVAKFTDHPDVFVAHYRHIFEAVMRIAEARTTKPLIAIRHQSQQATSPAFDRINPQDMGRPVFPIDCDASITYETGVMKGPAVALICQSQLARDVASALQRYPESELAYYGVAHIPLVFHAGATVSNKRTVRLYELGRTSGAFVPIEVGEGPDLQISLSDEGGPQDAKHAVIRVAISYPVPMDDVTQVISHPFRAWHLTLGSPKIDVVTHEGQIATLCAHFRQVLDTVHNEMPPDTPLHVFCAGPVSAVFRLGQTISRTIHGPVFVYNYSARETPRYAWAIDVNAPDGSSGQLWTAQTAKAIAA</sequence>
<reference evidence="2 3" key="1">
    <citation type="submission" date="2016-02" db="EMBL/GenBank/DDBJ databases">
        <authorList>
            <person name="Wen L."/>
            <person name="He K."/>
            <person name="Yang H."/>
        </authorList>
    </citation>
    <scope>NUCLEOTIDE SEQUENCE [LARGE SCALE GENOMIC DNA]</scope>
    <source>
        <strain evidence="2 3">TSA40</strain>
    </source>
</reference>
<dbReference type="Proteomes" id="UP000197535">
    <property type="component" value="Unassembled WGS sequence"/>
</dbReference>
<name>A0A254T6A4_9BURK</name>